<accession>K1VSJ1</accession>
<dbReference type="GO" id="GO:0004190">
    <property type="term" value="F:aspartic-type endopeptidase activity"/>
    <property type="evidence" value="ECO:0007669"/>
    <property type="project" value="UniProtKB-KW"/>
</dbReference>
<dbReference type="AlphaFoldDB" id="K1VSJ1"/>
<dbReference type="GO" id="GO:0006508">
    <property type="term" value="P:proteolysis"/>
    <property type="evidence" value="ECO:0007669"/>
    <property type="project" value="UniProtKB-KW"/>
</dbReference>
<proteinExistence type="inferred from homology"/>
<dbReference type="EMBL" id="AMBO01000280">
    <property type="protein sequence ID" value="EKD02527.1"/>
    <property type="molecule type" value="Genomic_DNA"/>
</dbReference>
<dbReference type="SUPFAM" id="SSF50630">
    <property type="entry name" value="Acid proteases"/>
    <property type="match status" value="1"/>
</dbReference>
<feature type="active site" evidence="3">
    <location>
        <position position="108"/>
    </location>
</feature>
<sequence length="428" mass="45793">MYTAPVAALTALLALVPALGAPTEKRAQPITVDLVRVPKAIPADPHQATLENRLKFTGNHEDRTRIKDELSKIRSKQAGQAQAINWGAQYAVPIDLGTPSQHYDILFDTGSSDTWVWGSECTDSLCQALPGFDATKSSTVSDAHYQRNLSVSYGDGSEAHGDYIRDKVAVGGISLDYDLGIAKTADIKGYAHTNIAGIMGATRVGILQTDEGLEVDPKTNPWWVEAYQKGLIPEGIIGLDITPAGLEDAETTKTPGGKLTIGGVDQGAIAGEIDWIPIGSNPIFWTLQLDGVGHKDSGAFGKYGKPIIIDSGSTAIQLPKAVLDPAVLKVKGAKDAYNGGQYLVPCDTKESLTLRFSGKDFELLARDWVGREAGNGQCLSQVIYYSPLGGDPLDSRGAIIGDVFFHSQYSAYRLEPAAVGFARYKRDA</sequence>
<dbReference type="Proteomes" id="UP000006757">
    <property type="component" value="Unassembled WGS sequence"/>
</dbReference>
<dbReference type="eggNOG" id="KOG1339">
    <property type="taxonomic scope" value="Eukaryota"/>
</dbReference>
<dbReference type="InterPro" id="IPR001461">
    <property type="entry name" value="Aspartic_peptidase_A1"/>
</dbReference>
<dbReference type="PROSITE" id="PS51767">
    <property type="entry name" value="PEPTIDASE_A1"/>
    <property type="match status" value="1"/>
</dbReference>
<feature type="active site" evidence="3">
    <location>
        <position position="310"/>
    </location>
</feature>
<dbReference type="STRING" id="1220162.K1VSJ1"/>
<feature type="chain" id="PRO_5003852061" evidence="6">
    <location>
        <begin position="21"/>
        <end position="428"/>
    </location>
</feature>
<comment type="caution">
    <text evidence="8">The sequence shown here is derived from an EMBL/GenBank/DDBJ whole genome shotgun (WGS) entry which is preliminary data.</text>
</comment>
<keyword evidence="5" id="KW-0645">Protease</keyword>
<keyword evidence="2 5" id="KW-0064">Aspartyl protease</keyword>
<feature type="disulfide bond" evidence="4">
    <location>
        <begin position="121"/>
        <end position="126"/>
    </location>
</feature>
<comment type="similarity">
    <text evidence="1 5">Belongs to the peptidase A1 family.</text>
</comment>
<evidence type="ECO:0000313" key="8">
    <source>
        <dbReference type="EMBL" id="EKD02527.1"/>
    </source>
</evidence>
<keyword evidence="5" id="KW-0378">Hydrolase</keyword>
<dbReference type="InParanoid" id="K1VSJ1"/>
<dbReference type="Gene3D" id="2.40.70.10">
    <property type="entry name" value="Acid Proteases"/>
    <property type="match status" value="2"/>
</dbReference>
<dbReference type="PRINTS" id="PR00792">
    <property type="entry name" value="PEPSIN"/>
</dbReference>
<dbReference type="HOGENOM" id="CLU_040839_0_0_1"/>
<evidence type="ECO:0000256" key="1">
    <source>
        <dbReference type="ARBA" id="ARBA00007447"/>
    </source>
</evidence>
<dbReference type="InterPro" id="IPR021109">
    <property type="entry name" value="Peptidase_aspartic_dom_sf"/>
</dbReference>
<dbReference type="OMA" id="YGVECAN"/>
<protein>
    <submittedName>
        <fullName evidence="8">Aspartic proteinase</fullName>
    </submittedName>
</protein>
<feature type="signal peptide" evidence="6">
    <location>
        <begin position="1"/>
        <end position="20"/>
    </location>
</feature>
<gene>
    <name evidence="8" type="ORF">A1Q2_03123</name>
</gene>
<evidence type="ECO:0000256" key="2">
    <source>
        <dbReference type="ARBA" id="ARBA00022750"/>
    </source>
</evidence>
<organism evidence="8 9">
    <name type="scientific">Trichosporon asahii var. asahii (strain CBS 8904)</name>
    <name type="common">Yeast</name>
    <dbReference type="NCBI Taxonomy" id="1220162"/>
    <lineage>
        <taxon>Eukaryota</taxon>
        <taxon>Fungi</taxon>
        <taxon>Dikarya</taxon>
        <taxon>Basidiomycota</taxon>
        <taxon>Agaricomycotina</taxon>
        <taxon>Tremellomycetes</taxon>
        <taxon>Trichosporonales</taxon>
        <taxon>Trichosporonaceae</taxon>
        <taxon>Trichosporon</taxon>
    </lineage>
</organism>
<evidence type="ECO:0000256" key="4">
    <source>
        <dbReference type="PIRSR" id="PIRSR601461-2"/>
    </source>
</evidence>
<dbReference type="InterPro" id="IPR033121">
    <property type="entry name" value="PEPTIDASE_A1"/>
</dbReference>
<name>K1VSJ1_TRIAC</name>
<reference evidence="8 9" key="1">
    <citation type="journal article" date="2012" name="Eukaryot. Cell">
        <title>Genome sequence of the Trichosporon asahii environmental strain CBS 8904.</title>
        <authorList>
            <person name="Yang R.Y."/>
            <person name="Li H.T."/>
            <person name="Zhu H."/>
            <person name="Zhou G.P."/>
            <person name="Wang M."/>
            <person name="Wang L."/>
        </authorList>
    </citation>
    <scope>NUCLEOTIDE SEQUENCE [LARGE SCALE GENOMIC DNA]</scope>
    <source>
        <strain evidence="8 9">CBS 8904</strain>
    </source>
</reference>
<evidence type="ECO:0000256" key="3">
    <source>
        <dbReference type="PIRSR" id="PIRSR601461-1"/>
    </source>
</evidence>
<dbReference type="InterPro" id="IPR034164">
    <property type="entry name" value="Pepsin-like_dom"/>
</dbReference>
<feature type="domain" description="Peptidase A1" evidence="7">
    <location>
        <begin position="90"/>
        <end position="422"/>
    </location>
</feature>
<keyword evidence="4" id="KW-1015">Disulfide bond</keyword>
<evidence type="ECO:0000256" key="5">
    <source>
        <dbReference type="RuleBase" id="RU000454"/>
    </source>
</evidence>
<keyword evidence="9" id="KW-1185">Reference proteome</keyword>
<keyword evidence="6" id="KW-0732">Signal</keyword>
<dbReference type="PROSITE" id="PS00141">
    <property type="entry name" value="ASP_PROTEASE"/>
    <property type="match status" value="1"/>
</dbReference>
<dbReference type="CDD" id="cd05471">
    <property type="entry name" value="pepsin_like"/>
    <property type="match status" value="1"/>
</dbReference>
<dbReference type="PANTHER" id="PTHR47966">
    <property type="entry name" value="BETA-SITE APP-CLEAVING ENZYME, ISOFORM A-RELATED"/>
    <property type="match status" value="1"/>
</dbReference>
<dbReference type="InterPro" id="IPR001969">
    <property type="entry name" value="Aspartic_peptidase_AS"/>
</dbReference>
<dbReference type="PANTHER" id="PTHR47966:SF51">
    <property type="entry name" value="BETA-SITE APP-CLEAVING ENZYME, ISOFORM A-RELATED"/>
    <property type="match status" value="1"/>
</dbReference>
<dbReference type="Pfam" id="PF00026">
    <property type="entry name" value="Asp"/>
    <property type="match status" value="1"/>
</dbReference>
<evidence type="ECO:0000256" key="6">
    <source>
        <dbReference type="SAM" id="SignalP"/>
    </source>
</evidence>
<evidence type="ECO:0000259" key="7">
    <source>
        <dbReference type="PROSITE" id="PS51767"/>
    </source>
</evidence>
<evidence type="ECO:0000313" key="9">
    <source>
        <dbReference type="Proteomes" id="UP000006757"/>
    </source>
</evidence>